<dbReference type="RefSeq" id="WP_167860777.1">
    <property type="nucleotide sequence ID" value="NZ_CP064931.1"/>
</dbReference>
<dbReference type="AlphaFoldDB" id="A0A7X6J0G2"/>
<protein>
    <submittedName>
        <fullName evidence="1">SIR2 family protein</fullName>
    </submittedName>
</protein>
<reference evidence="1 2" key="1">
    <citation type="submission" date="2020-11" db="EMBL/GenBank/DDBJ databases">
        <title>Indigenous Rhizobia Nodulating Common beans in Western Kenya.</title>
        <authorList>
            <person name="Wekesa C.S."/>
            <person name="Oelmueller R."/>
            <person name="Furch A.C."/>
        </authorList>
    </citation>
    <scope>NUCLEOTIDE SEQUENCE [LARGE SCALE GENOMIC DNA]</scope>
    <source>
        <strain evidence="2">BS3</strain>
    </source>
</reference>
<dbReference type="EMBL" id="CP064931">
    <property type="protein sequence ID" value="QPK10931.1"/>
    <property type="molecule type" value="Genomic_DNA"/>
</dbReference>
<gene>
    <name evidence="1" type="ORF">HER27_010515</name>
</gene>
<name>A0A7X6J0G2_9HYPH</name>
<sequence>MSEYFEIAYAAAAKRLCLFTGTGFSKALSTNAAPGWQELLERMCDTHIGNKDFKEALFPSSGVNALQLDEAAQVISIELVKVGKNIHEEIASLISGVTLSGSYPETGKFFKERSFRVVTTNYDKLAENLAGPDCQPLSPGRPIPRSTSRVKVYHVHGSIDVPGRMVVTADDYFSFMHSESYFSRKLSTVLHENTVVIIGYSLGDTNLKSILSDYRGFVRNHVVSNSVFLVSRKPVDQRISDYYSNCYGIRVISNTEVEEFFTHLNSNFSAAEKCLEGSVSNIKKVLYEKHTFTETYLQVESSFYEIVSAIGAVGASLDEDVVVKTFEDVIAKKMALTGRSQAWPQYVQLASWLTYLGSLIDVRKTAVETTFLRAVRFSMDHMSRSMKLGYSWHAYKVWDARWSSITADNRALIATYIDKQSAEPDALEVASRG</sequence>
<proteinExistence type="predicted"/>
<organism evidence="1 2">
    <name type="scientific">Rhizobium phaseoli</name>
    <dbReference type="NCBI Taxonomy" id="396"/>
    <lineage>
        <taxon>Bacteria</taxon>
        <taxon>Pseudomonadati</taxon>
        <taxon>Pseudomonadota</taxon>
        <taxon>Alphaproteobacteria</taxon>
        <taxon>Hyphomicrobiales</taxon>
        <taxon>Rhizobiaceae</taxon>
        <taxon>Rhizobium/Agrobacterium group</taxon>
        <taxon>Rhizobium</taxon>
    </lineage>
</organism>
<evidence type="ECO:0000313" key="2">
    <source>
        <dbReference type="Proteomes" id="UP000540266"/>
    </source>
</evidence>
<evidence type="ECO:0000313" key="1">
    <source>
        <dbReference type="EMBL" id="QPK10931.1"/>
    </source>
</evidence>
<dbReference type="Pfam" id="PF13289">
    <property type="entry name" value="SIR2_2"/>
    <property type="match status" value="1"/>
</dbReference>
<dbReference type="Proteomes" id="UP000540266">
    <property type="component" value="Chromosome"/>
</dbReference>
<accession>A0A7X6J0G2</accession>